<accession>A0A8S5UT69</accession>
<organism evidence="1">
    <name type="scientific">Siphoviridae sp. ct4fm14</name>
    <dbReference type="NCBI Taxonomy" id="2825331"/>
    <lineage>
        <taxon>Viruses</taxon>
        <taxon>Duplodnaviria</taxon>
        <taxon>Heunggongvirae</taxon>
        <taxon>Uroviricota</taxon>
        <taxon>Caudoviricetes</taxon>
    </lineage>
</organism>
<proteinExistence type="predicted"/>
<reference evidence="1" key="1">
    <citation type="journal article" date="2021" name="Proc. Natl. Acad. Sci. U.S.A.">
        <title>A Catalog of Tens of Thousands of Viruses from Human Metagenomes Reveals Hidden Associations with Chronic Diseases.</title>
        <authorList>
            <person name="Tisza M.J."/>
            <person name="Buck C.B."/>
        </authorList>
    </citation>
    <scope>NUCLEOTIDE SEQUENCE</scope>
    <source>
        <strain evidence="1">Ct4fm14</strain>
    </source>
</reference>
<evidence type="ECO:0000313" key="1">
    <source>
        <dbReference type="EMBL" id="DAF97635.1"/>
    </source>
</evidence>
<protein>
    <submittedName>
        <fullName evidence="1">Uncharacterized protein</fullName>
    </submittedName>
</protein>
<dbReference type="EMBL" id="BK016135">
    <property type="protein sequence ID" value="DAF97635.1"/>
    <property type="molecule type" value="Genomic_DNA"/>
</dbReference>
<sequence length="66" mass="7628">MIETMSLNEATEYLRQHGMRITNATLAAGIQQGLYPFGLCIQGDVKPVYQIFTRLLDEWIERRAVR</sequence>
<name>A0A8S5UT69_9CAUD</name>